<feature type="transmembrane region" description="Helical" evidence="1">
    <location>
        <begin position="56"/>
        <end position="73"/>
    </location>
</feature>
<keyword evidence="1" id="KW-0472">Membrane</keyword>
<evidence type="ECO:0000313" key="3">
    <source>
        <dbReference type="EMBL" id="DAD72136.1"/>
    </source>
</evidence>
<dbReference type="InterPro" id="IPR024559">
    <property type="entry name" value="DUF3846"/>
</dbReference>
<evidence type="ECO:0000259" key="2">
    <source>
        <dbReference type="Pfam" id="PF12957"/>
    </source>
</evidence>
<evidence type="ECO:0000256" key="1">
    <source>
        <dbReference type="SAM" id="Phobius"/>
    </source>
</evidence>
<dbReference type="EMBL" id="BK015894">
    <property type="protein sequence ID" value="DAD72136.1"/>
    <property type="molecule type" value="Genomic_DNA"/>
</dbReference>
<reference evidence="3" key="1">
    <citation type="journal article" date="2021" name="Proc. Natl. Acad. Sci. U.S.A.">
        <title>A Catalog of Tens of Thousands of Viruses from Human Metagenomes Reveals Hidden Associations with Chronic Diseases.</title>
        <authorList>
            <person name="Tisza M.J."/>
            <person name="Buck C.B."/>
        </authorList>
    </citation>
    <scope>NUCLEOTIDE SEQUENCE</scope>
    <source>
        <strain evidence="3">CtOyc4</strain>
    </source>
</reference>
<accession>A0A8S5LQH9</accession>
<keyword evidence="1" id="KW-0812">Transmembrane</keyword>
<keyword evidence="1" id="KW-1133">Transmembrane helix</keyword>
<feature type="domain" description="DUF3846" evidence="2">
    <location>
        <begin position="1"/>
        <end position="86"/>
    </location>
</feature>
<name>A0A8S5LQH9_9CAUD</name>
<organism evidence="3">
    <name type="scientific">Myoviridae sp. ctOyc4</name>
    <dbReference type="NCBI Taxonomy" id="2827606"/>
    <lineage>
        <taxon>Viruses</taxon>
        <taxon>Duplodnaviria</taxon>
        <taxon>Heunggongvirae</taxon>
        <taxon>Uroviricota</taxon>
        <taxon>Caudoviricetes</taxon>
    </lineage>
</organism>
<proteinExistence type="predicted"/>
<dbReference type="Pfam" id="PF12957">
    <property type="entry name" value="DUF3846"/>
    <property type="match status" value="1"/>
</dbReference>
<sequence>MKAIRKKPGCAPELIDIDNTLKALQAEVDGYIETVTIASDAVVICNEEGRLRGMSYNCLFFGMVFVGTILVVGRNKDEFCDVPEADFLMYHLRDEDNTHDD</sequence>
<protein>
    <recommendedName>
        <fullName evidence="2">DUF3846 domain-containing protein</fullName>
    </recommendedName>
</protein>